<evidence type="ECO:0000313" key="13">
    <source>
        <dbReference type="EMBL" id="MRN55063.1"/>
    </source>
</evidence>
<keyword evidence="2" id="KW-0489">Methyltransferase</keyword>
<dbReference type="GO" id="GO:0008270">
    <property type="term" value="F:zinc ion binding"/>
    <property type="evidence" value="ECO:0007669"/>
    <property type="project" value="InterPro"/>
</dbReference>
<evidence type="ECO:0000256" key="3">
    <source>
        <dbReference type="ARBA" id="ARBA00022679"/>
    </source>
</evidence>
<dbReference type="Pfam" id="PF12833">
    <property type="entry name" value="HTH_18"/>
    <property type="match status" value="1"/>
</dbReference>
<dbReference type="PANTHER" id="PTHR43280">
    <property type="entry name" value="ARAC-FAMILY TRANSCRIPTIONAL REGULATOR"/>
    <property type="match status" value="1"/>
</dbReference>
<dbReference type="SUPFAM" id="SSF57884">
    <property type="entry name" value="Ada DNA repair protein, N-terminal domain (N-Ada 10)"/>
    <property type="match status" value="1"/>
</dbReference>
<dbReference type="PRINTS" id="PR00032">
    <property type="entry name" value="HTHARAC"/>
</dbReference>
<sequence length="194" mass="22544">MTNGEQKLSEEQWQAILNNDVSCDGEFFYAVKTTGIFCRPSCKSRLPKQEHVRIFENAQEALSAQYRPCKRCKPTGERLPDKEWVSVITEYIEHNFTEPLTLEILAETCHGSPYHLHRTFKNIMEKTPLDYIQQKRIEKASEYLVHTNMAVTDIARKVGIPNTPYFTTLFKKRTGCTPTQYRQQHQQEASNAIQ</sequence>
<keyword evidence="4" id="KW-0479">Metal-binding</keyword>
<evidence type="ECO:0000256" key="8">
    <source>
        <dbReference type="ARBA" id="ARBA00023125"/>
    </source>
</evidence>
<evidence type="ECO:0000259" key="12">
    <source>
        <dbReference type="PROSITE" id="PS01124"/>
    </source>
</evidence>
<keyword evidence="9" id="KW-0010">Activator</keyword>
<dbReference type="InterPro" id="IPR016220">
    <property type="entry name" value="Me-P-triester_DNA_alkyl-Trfase"/>
</dbReference>
<dbReference type="PROSITE" id="PS01124">
    <property type="entry name" value="HTH_ARAC_FAMILY_2"/>
    <property type="match status" value="1"/>
</dbReference>
<dbReference type="EMBL" id="WJXB01000007">
    <property type="protein sequence ID" value="MRN55063.1"/>
    <property type="molecule type" value="Genomic_DNA"/>
</dbReference>
<dbReference type="GO" id="GO:0032259">
    <property type="term" value="P:methylation"/>
    <property type="evidence" value="ECO:0007669"/>
    <property type="project" value="UniProtKB-KW"/>
</dbReference>
<dbReference type="Proteomes" id="UP000463051">
    <property type="component" value="Unassembled WGS sequence"/>
</dbReference>
<keyword evidence="11" id="KW-0234">DNA repair</keyword>
<dbReference type="GO" id="GO:0043565">
    <property type="term" value="F:sequence-specific DNA binding"/>
    <property type="evidence" value="ECO:0007669"/>
    <property type="project" value="InterPro"/>
</dbReference>
<evidence type="ECO:0000256" key="6">
    <source>
        <dbReference type="ARBA" id="ARBA00022833"/>
    </source>
</evidence>
<reference evidence="13 14" key="1">
    <citation type="submission" date="2019-11" db="EMBL/GenBank/DDBJ databases">
        <title>Paenibacillus monticola sp. nov., a novel PGPR strain isolated from mountain sample in China.</title>
        <authorList>
            <person name="Zhao Q."/>
            <person name="Li H.-P."/>
            <person name="Zhang J.-L."/>
        </authorList>
    </citation>
    <scope>NUCLEOTIDE SEQUENCE [LARGE SCALE GENOMIC DNA]</scope>
    <source>
        <strain evidence="13 14">LC-T2</strain>
    </source>
</reference>
<dbReference type="InterPro" id="IPR018060">
    <property type="entry name" value="HTH_AraC"/>
</dbReference>
<accession>A0A7X2H7V1</accession>
<evidence type="ECO:0000256" key="2">
    <source>
        <dbReference type="ARBA" id="ARBA00022603"/>
    </source>
</evidence>
<dbReference type="RefSeq" id="WP_154120571.1">
    <property type="nucleotide sequence ID" value="NZ_WJXB01000007.1"/>
</dbReference>
<gene>
    <name evidence="13" type="ORF">GJB61_18965</name>
</gene>
<keyword evidence="7" id="KW-0805">Transcription regulation</keyword>
<keyword evidence="8" id="KW-0238">DNA-binding</keyword>
<dbReference type="SMART" id="SM00342">
    <property type="entry name" value="HTH_ARAC"/>
    <property type="match status" value="1"/>
</dbReference>
<dbReference type="Gene3D" id="1.10.10.60">
    <property type="entry name" value="Homeodomain-like"/>
    <property type="match status" value="2"/>
</dbReference>
<dbReference type="Gene3D" id="3.40.10.10">
    <property type="entry name" value="DNA Methylphosphotriester Repair Domain"/>
    <property type="match status" value="1"/>
</dbReference>
<keyword evidence="5" id="KW-0227">DNA damage</keyword>
<feature type="domain" description="HTH araC/xylS-type" evidence="12">
    <location>
        <begin position="86"/>
        <end position="184"/>
    </location>
</feature>
<dbReference type="SUPFAM" id="SSF46689">
    <property type="entry name" value="Homeodomain-like"/>
    <property type="match status" value="2"/>
</dbReference>
<evidence type="ECO:0000256" key="10">
    <source>
        <dbReference type="ARBA" id="ARBA00023163"/>
    </source>
</evidence>
<dbReference type="InterPro" id="IPR035451">
    <property type="entry name" value="Ada-like_dom_sf"/>
</dbReference>
<dbReference type="InterPro" id="IPR020449">
    <property type="entry name" value="Tscrpt_reg_AraC-type_HTH"/>
</dbReference>
<evidence type="ECO:0000256" key="9">
    <source>
        <dbReference type="ARBA" id="ARBA00023159"/>
    </source>
</evidence>
<evidence type="ECO:0000256" key="4">
    <source>
        <dbReference type="ARBA" id="ARBA00022723"/>
    </source>
</evidence>
<keyword evidence="3" id="KW-0808">Transferase</keyword>
<evidence type="ECO:0000313" key="14">
    <source>
        <dbReference type="Proteomes" id="UP000463051"/>
    </source>
</evidence>
<comment type="cofactor">
    <cofactor evidence="1">
        <name>Zn(2+)</name>
        <dbReference type="ChEBI" id="CHEBI:29105"/>
    </cofactor>
</comment>
<evidence type="ECO:0000256" key="5">
    <source>
        <dbReference type="ARBA" id="ARBA00022763"/>
    </source>
</evidence>
<keyword evidence="6" id="KW-0862">Zinc</keyword>
<dbReference type="InterPro" id="IPR018062">
    <property type="entry name" value="HTH_AraC-typ_CS"/>
</dbReference>
<dbReference type="PANTHER" id="PTHR43280:SF28">
    <property type="entry name" value="HTH-TYPE TRANSCRIPTIONAL ACTIVATOR RHAS"/>
    <property type="match status" value="1"/>
</dbReference>
<dbReference type="InterPro" id="IPR004026">
    <property type="entry name" value="Ada_DNA_repair_Zn-bd"/>
</dbReference>
<evidence type="ECO:0000256" key="7">
    <source>
        <dbReference type="ARBA" id="ARBA00023015"/>
    </source>
</evidence>
<name>A0A7X2H7V1_9BACL</name>
<dbReference type="GO" id="GO:0006307">
    <property type="term" value="P:DNA alkylation repair"/>
    <property type="evidence" value="ECO:0007669"/>
    <property type="project" value="UniProtKB-ARBA"/>
</dbReference>
<dbReference type="AlphaFoldDB" id="A0A7X2H7V1"/>
<dbReference type="PIRSF" id="PIRSF000408">
    <property type="entry name" value="Alkyltransferas_AdaA"/>
    <property type="match status" value="1"/>
</dbReference>
<comment type="caution">
    <text evidence="13">The sequence shown here is derived from an EMBL/GenBank/DDBJ whole genome shotgun (WGS) entry which is preliminary data.</text>
</comment>
<keyword evidence="10" id="KW-0804">Transcription</keyword>
<evidence type="ECO:0000256" key="11">
    <source>
        <dbReference type="ARBA" id="ARBA00023204"/>
    </source>
</evidence>
<dbReference type="InterPro" id="IPR009057">
    <property type="entry name" value="Homeodomain-like_sf"/>
</dbReference>
<dbReference type="PROSITE" id="PS00041">
    <property type="entry name" value="HTH_ARAC_FAMILY_1"/>
    <property type="match status" value="1"/>
</dbReference>
<protein>
    <submittedName>
        <fullName evidence="13">AraC family transcriptional regulator</fullName>
    </submittedName>
</protein>
<evidence type="ECO:0000256" key="1">
    <source>
        <dbReference type="ARBA" id="ARBA00001947"/>
    </source>
</evidence>
<proteinExistence type="predicted"/>
<organism evidence="13 14">
    <name type="scientific">Paenibacillus monticola</name>
    <dbReference type="NCBI Taxonomy" id="2666075"/>
    <lineage>
        <taxon>Bacteria</taxon>
        <taxon>Bacillati</taxon>
        <taxon>Bacillota</taxon>
        <taxon>Bacilli</taxon>
        <taxon>Bacillales</taxon>
        <taxon>Paenibacillaceae</taxon>
        <taxon>Paenibacillus</taxon>
    </lineage>
</organism>
<dbReference type="GO" id="GO:0003700">
    <property type="term" value="F:DNA-binding transcription factor activity"/>
    <property type="evidence" value="ECO:0007669"/>
    <property type="project" value="InterPro"/>
</dbReference>
<dbReference type="Pfam" id="PF02805">
    <property type="entry name" value="Ada_Zn_binding"/>
    <property type="match status" value="1"/>
</dbReference>
<dbReference type="GO" id="GO:0008168">
    <property type="term" value="F:methyltransferase activity"/>
    <property type="evidence" value="ECO:0007669"/>
    <property type="project" value="UniProtKB-KW"/>
</dbReference>
<keyword evidence="14" id="KW-1185">Reference proteome</keyword>
<dbReference type="FunFam" id="3.40.10.10:FF:000001">
    <property type="entry name" value="DNA-3-methyladenine glycosylase 2"/>
    <property type="match status" value="1"/>
</dbReference>